<reference evidence="1 2" key="1">
    <citation type="submission" date="2017-09" db="EMBL/GenBank/DDBJ databases">
        <title>Metagenomic Analysis Reveals Denitrifying Candidatus Accumulibacter and Flanking Population as a Source of N2O.</title>
        <authorList>
            <person name="Gao H."/>
            <person name="Mao Y."/>
            <person name="Zhao X."/>
            <person name="Liu W.-T."/>
            <person name="Zhang T."/>
            <person name="Wells G."/>
        </authorList>
    </citation>
    <scope>NUCLEOTIDE SEQUENCE [LARGE SCALE GENOMIC DNA]</scope>
    <source>
        <strain evidence="1">CANDO_2_IC</strain>
    </source>
</reference>
<dbReference type="AlphaFoldDB" id="A0A6A7RYD2"/>
<dbReference type="EMBL" id="PDHS01000411">
    <property type="protein sequence ID" value="MQM31956.1"/>
    <property type="molecule type" value="Genomic_DNA"/>
</dbReference>
<dbReference type="Proteomes" id="UP000342300">
    <property type="component" value="Unassembled WGS sequence"/>
</dbReference>
<gene>
    <name evidence="1" type="ORF">CRU78_16160</name>
</gene>
<comment type="caution">
    <text evidence="1">The sequence shown here is derived from an EMBL/GenBank/DDBJ whole genome shotgun (WGS) entry which is preliminary data.</text>
</comment>
<evidence type="ECO:0000313" key="1">
    <source>
        <dbReference type="EMBL" id="MQM31956.1"/>
    </source>
</evidence>
<protein>
    <submittedName>
        <fullName evidence="1">2-hydroxy-3-oxopropionate reductase</fullName>
    </submittedName>
</protein>
<sequence>QMYNAMVGSGLGEEDSVAILKLLERLSGGED</sequence>
<feature type="non-terminal residue" evidence="1">
    <location>
        <position position="1"/>
    </location>
</feature>
<evidence type="ECO:0000313" key="2">
    <source>
        <dbReference type="Proteomes" id="UP000342300"/>
    </source>
</evidence>
<organism evidence="1 2">
    <name type="scientific">Candidatus Accumulibacter phosphatis</name>
    <dbReference type="NCBI Taxonomy" id="327160"/>
    <lineage>
        <taxon>Bacteria</taxon>
        <taxon>Pseudomonadati</taxon>
        <taxon>Pseudomonadota</taxon>
        <taxon>Betaproteobacteria</taxon>
        <taxon>Candidatus Accumulibacter</taxon>
    </lineage>
</organism>
<name>A0A6A7RYD2_9PROT</name>
<accession>A0A6A7RYD2</accession>
<proteinExistence type="predicted"/>